<keyword evidence="4" id="KW-1185">Reference proteome</keyword>
<comment type="caution">
    <text evidence="3">The sequence shown here is derived from an EMBL/GenBank/DDBJ whole genome shotgun (WGS) entry which is preliminary data.</text>
</comment>
<dbReference type="Gene3D" id="3.90.550.10">
    <property type="entry name" value="Spore Coat Polysaccharide Biosynthesis Protein SpsA, Chain A"/>
    <property type="match status" value="1"/>
</dbReference>
<reference evidence="3 4" key="1">
    <citation type="submission" date="2010-08" db="EMBL/GenBank/DDBJ databases">
        <authorList>
            <person name="Durkin A.S."/>
            <person name="Madupu R."/>
            <person name="Torralba M."/>
            <person name="Gillis M."/>
            <person name="Methe B."/>
            <person name="Sutton G."/>
            <person name="Nelson K.E."/>
        </authorList>
    </citation>
    <scope>NUCLEOTIDE SEQUENCE [LARGE SCALE GENOMIC DNA]</scope>
    <source>
        <strain evidence="3 4">PB189-T1-4</strain>
    </source>
</reference>
<evidence type="ECO:0000259" key="2">
    <source>
        <dbReference type="Pfam" id="PF00535"/>
    </source>
</evidence>
<name>A0ABN0AYI2_9ACTN</name>
<dbReference type="SUPFAM" id="SSF53448">
    <property type="entry name" value="Nucleotide-diphospho-sugar transferases"/>
    <property type="match status" value="1"/>
</dbReference>
<protein>
    <submittedName>
        <fullName evidence="3">Glycosyltransferase, group 2 family protein</fullName>
        <ecNumber evidence="3">2.4.-.-</ecNumber>
    </submittedName>
</protein>
<sequence>MSAILAIVPAYNEQQCIQQTIDELRRVCPGVDYLIVNDGSRDETAAICRRRHFNYINVPINCGLASGVQAGMKYAERNGYSAVVQFDADGQHKPEYILPMYEHMQKTGADVVIGSRFVDGTKPTGARGAGGKLISALIMLCAHTKIYDPTSGMRMFNAKLISEYAHGFDLAPEPDALAYFARKGARIEEIPVTMRERQGGKSYFDLTHIISYMSRTCMSIVLFQWFR</sequence>
<dbReference type="InterPro" id="IPR029044">
    <property type="entry name" value="Nucleotide-diphossugar_trans"/>
</dbReference>
<dbReference type="GO" id="GO:0016757">
    <property type="term" value="F:glycosyltransferase activity"/>
    <property type="evidence" value="ECO:0007669"/>
    <property type="project" value="UniProtKB-KW"/>
</dbReference>
<dbReference type="PANTHER" id="PTHR48090:SF7">
    <property type="entry name" value="RFBJ PROTEIN"/>
    <property type="match status" value="1"/>
</dbReference>
<dbReference type="EMBL" id="AEDQ01000033">
    <property type="protein sequence ID" value="EFL43571.1"/>
    <property type="molecule type" value="Genomic_DNA"/>
</dbReference>
<evidence type="ECO:0000313" key="4">
    <source>
        <dbReference type="Proteomes" id="UP000004431"/>
    </source>
</evidence>
<dbReference type="CDD" id="cd04179">
    <property type="entry name" value="DPM_DPG-synthase_like"/>
    <property type="match status" value="1"/>
</dbReference>
<proteinExistence type="inferred from homology"/>
<comment type="similarity">
    <text evidence="1">Belongs to the glycosyltransferase 2 family.</text>
</comment>
<accession>A0ABN0AYI2</accession>
<dbReference type="InterPro" id="IPR001173">
    <property type="entry name" value="Glyco_trans_2-like"/>
</dbReference>
<dbReference type="Proteomes" id="UP000004431">
    <property type="component" value="Unassembled WGS sequence"/>
</dbReference>
<keyword evidence="3" id="KW-0328">Glycosyltransferase</keyword>
<dbReference type="RefSeq" id="WP_006304693.1">
    <property type="nucleotide sequence ID" value="NZ_AEDQ01000033.1"/>
</dbReference>
<evidence type="ECO:0000313" key="3">
    <source>
        <dbReference type="EMBL" id="EFL43571.1"/>
    </source>
</evidence>
<keyword evidence="3" id="KW-0808">Transferase</keyword>
<organism evidence="3 4">
    <name type="scientific">Fannyhessea vaginae PB189-T1-4</name>
    <dbReference type="NCBI Taxonomy" id="866774"/>
    <lineage>
        <taxon>Bacteria</taxon>
        <taxon>Bacillati</taxon>
        <taxon>Actinomycetota</taxon>
        <taxon>Coriobacteriia</taxon>
        <taxon>Coriobacteriales</taxon>
        <taxon>Atopobiaceae</taxon>
        <taxon>Fannyhessea</taxon>
    </lineage>
</organism>
<feature type="domain" description="Glycosyltransferase 2-like" evidence="2">
    <location>
        <begin position="7"/>
        <end position="163"/>
    </location>
</feature>
<dbReference type="Pfam" id="PF00535">
    <property type="entry name" value="Glycos_transf_2"/>
    <property type="match status" value="1"/>
</dbReference>
<dbReference type="EC" id="2.4.-.-" evidence="3"/>
<dbReference type="InterPro" id="IPR050256">
    <property type="entry name" value="Glycosyltransferase_2"/>
</dbReference>
<dbReference type="PANTHER" id="PTHR48090">
    <property type="entry name" value="UNDECAPRENYL-PHOSPHATE 4-DEOXY-4-FORMAMIDO-L-ARABINOSE TRANSFERASE-RELATED"/>
    <property type="match status" value="1"/>
</dbReference>
<gene>
    <name evidence="3" type="ORF">HMPREF9248_0698</name>
</gene>
<evidence type="ECO:0000256" key="1">
    <source>
        <dbReference type="ARBA" id="ARBA00006739"/>
    </source>
</evidence>